<dbReference type="PROSITE" id="PS00028">
    <property type="entry name" value="ZINC_FINGER_C2H2_1"/>
    <property type="match status" value="1"/>
</dbReference>
<evidence type="ECO:0000313" key="5">
    <source>
        <dbReference type="Proteomes" id="UP000271087"/>
    </source>
</evidence>
<reference evidence="6" key="1">
    <citation type="submission" date="2016-06" db="UniProtKB">
        <authorList>
            <consortium name="WormBaseParasite"/>
        </authorList>
    </citation>
    <scope>IDENTIFICATION</scope>
</reference>
<keyword evidence="1" id="KW-0862">Zinc</keyword>
<keyword evidence="1" id="KW-0479">Metal-binding</keyword>
<feature type="region of interest" description="Disordered" evidence="2">
    <location>
        <begin position="1"/>
        <end position="63"/>
    </location>
</feature>
<gene>
    <name evidence="4" type="ORF">NOO_LOCUS307</name>
</gene>
<dbReference type="InterPro" id="IPR013087">
    <property type="entry name" value="Znf_C2H2_type"/>
</dbReference>
<dbReference type="OrthoDB" id="5818917at2759"/>
<keyword evidence="5" id="KW-1185">Reference proteome</keyword>
<dbReference type="AlphaFoldDB" id="A0A182DXD2"/>
<evidence type="ECO:0000259" key="3">
    <source>
        <dbReference type="PROSITE" id="PS50157"/>
    </source>
</evidence>
<protein>
    <submittedName>
        <fullName evidence="6">C2H2-type domain-containing protein</fullName>
    </submittedName>
</protein>
<evidence type="ECO:0000256" key="2">
    <source>
        <dbReference type="SAM" id="MobiDB-lite"/>
    </source>
</evidence>
<dbReference type="WBParaSite" id="nOo.2.0.1.t00307-RA">
    <property type="protein sequence ID" value="nOo.2.0.1.t00307-RA"/>
    <property type="gene ID" value="nOo.2.0.1.g00307"/>
</dbReference>
<dbReference type="GO" id="GO:0008270">
    <property type="term" value="F:zinc ion binding"/>
    <property type="evidence" value="ECO:0007669"/>
    <property type="project" value="UniProtKB-KW"/>
</dbReference>
<dbReference type="EMBL" id="UYRW01000028">
    <property type="protein sequence ID" value="VDK61855.1"/>
    <property type="molecule type" value="Genomic_DNA"/>
</dbReference>
<dbReference type="STRING" id="42157.A0A182DXD2"/>
<keyword evidence="1" id="KW-0863">Zinc-finger</keyword>
<evidence type="ECO:0000256" key="1">
    <source>
        <dbReference type="PROSITE-ProRule" id="PRU00042"/>
    </source>
</evidence>
<sequence length="361" mass="39962">MRKKQARPAKRLTGAAFPDEDGSGRDSGDLLSPVWHSPSSSPVPGSRIISATERDDSTGSSFRTSTVKNAADVFHSDAPLLKIPKYEPDSFGKWCRGAECPRFSRSHFADYESLNGHNSRIVASYAIPIISRASDHHKTFLSMLTANRNSTQSNSFDTPSTSISPADGSIESVDSESPLKRLERCVRASNVAECSTFGLYRSSKPSASARYSLTQSRPNNNSMKLRFGYDSTKTSAADALGELSQLVHRIGTAKLPVPTTPSKCIPNSITSNIFTCLKCAQRFETLDELVLHIRTTKHFTRESIRNFDAVAPWERNRVAANFEKQMASSNFLASLFYAQKCFEVSFALDNFVILIFLKEYQ</sequence>
<organism evidence="6">
    <name type="scientific">Onchocerca ochengi</name>
    <name type="common">Filarial nematode worm</name>
    <dbReference type="NCBI Taxonomy" id="42157"/>
    <lineage>
        <taxon>Eukaryota</taxon>
        <taxon>Metazoa</taxon>
        <taxon>Ecdysozoa</taxon>
        <taxon>Nematoda</taxon>
        <taxon>Chromadorea</taxon>
        <taxon>Rhabditida</taxon>
        <taxon>Spirurina</taxon>
        <taxon>Spiruromorpha</taxon>
        <taxon>Filarioidea</taxon>
        <taxon>Onchocercidae</taxon>
        <taxon>Onchocerca</taxon>
    </lineage>
</organism>
<feature type="compositionally biased region" description="Polar residues" evidence="2">
    <location>
        <begin position="150"/>
        <end position="164"/>
    </location>
</feature>
<accession>A0A182DXD2</accession>
<feature type="compositionally biased region" description="Basic residues" evidence="2">
    <location>
        <begin position="1"/>
        <end position="10"/>
    </location>
</feature>
<proteinExistence type="predicted"/>
<feature type="domain" description="C2H2-type" evidence="3">
    <location>
        <begin position="274"/>
        <end position="303"/>
    </location>
</feature>
<feature type="compositionally biased region" description="Low complexity" evidence="2">
    <location>
        <begin position="32"/>
        <end position="50"/>
    </location>
</feature>
<feature type="region of interest" description="Disordered" evidence="2">
    <location>
        <begin position="150"/>
        <end position="173"/>
    </location>
</feature>
<dbReference type="PROSITE" id="PS50157">
    <property type="entry name" value="ZINC_FINGER_C2H2_2"/>
    <property type="match status" value="1"/>
</dbReference>
<reference evidence="4 5" key="2">
    <citation type="submission" date="2018-08" db="EMBL/GenBank/DDBJ databases">
        <authorList>
            <person name="Laetsch R D."/>
            <person name="Stevens L."/>
            <person name="Kumar S."/>
            <person name="Blaxter L. M."/>
        </authorList>
    </citation>
    <scope>NUCLEOTIDE SEQUENCE [LARGE SCALE GENOMIC DNA]</scope>
</reference>
<name>A0A182DXD2_ONCOC</name>
<dbReference type="Proteomes" id="UP000271087">
    <property type="component" value="Unassembled WGS sequence"/>
</dbReference>
<evidence type="ECO:0000313" key="4">
    <source>
        <dbReference type="EMBL" id="VDK61855.1"/>
    </source>
</evidence>
<evidence type="ECO:0000313" key="6">
    <source>
        <dbReference type="WBParaSite" id="nOo.2.0.1.t00307-RA"/>
    </source>
</evidence>